<dbReference type="Proteomes" id="UP001498398">
    <property type="component" value="Unassembled WGS sequence"/>
</dbReference>
<sequence>MTSMTTRTLLSPNGYLLAYALPLFFASLVLTFAGAFLTLDRSRSFAPRYDALSAQKTKKFNFVFEGGVDLATWLLSSLPLTFLGVQYKYAAPVLVRSGVLAFNERYHLSFVTDRLGLHSNTHDRPHHSFEKRSHFSLRFAGFICRRLEAGVVDSFTRKDSGLDRSLGAVLVEGWGSNKEQGLSAGFCLFWASQWTGY</sequence>
<evidence type="ECO:0000313" key="2">
    <source>
        <dbReference type="EMBL" id="KAK7464167.1"/>
    </source>
</evidence>
<gene>
    <name evidence="2" type="ORF">VKT23_006333</name>
</gene>
<keyword evidence="3" id="KW-1185">Reference proteome</keyword>
<keyword evidence="1" id="KW-1133">Transmembrane helix</keyword>
<dbReference type="EMBL" id="JBANRG010000008">
    <property type="protein sequence ID" value="KAK7464167.1"/>
    <property type="molecule type" value="Genomic_DNA"/>
</dbReference>
<keyword evidence="1" id="KW-0812">Transmembrane</keyword>
<name>A0ABR1JNU2_9AGAR</name>
<keyword evidence="1" id="KW-0472">Membrane</keyword>
<organism evidence="2 3">
    <name type="scientific">Marasmiellus scandens</name>
    <dbReference type="NCBI Taxonomy" id="2682957"/>
    <lineage>
        <taxon>Eukaryota</taxon>
        <taxon>Fungi</taxon>
        <taxon>Dikarya</taxon>
        <taxon>Basidiomycota</taxon>
        <taxon>Agaricomycotina</taxon>
        <taxon>Agaricomycetes</taxon>
        <taxon>Agaricomycetidae</taxon>
        <taxon>Agaricales</taxon>
        <taxon>Marasmiineae</taxon>
        <taxon>Omphalotaceae</taxon>
        <taxon>Marasmiellus</taxon>
    </lineage>
</organism>
<reference evidence="2 3" key="1">
    <citation type="submission" date="2024-01" db="EMBL/GenBank/DDBJ databases">
        <title>A draft genome for the cacao thread blight pathogen Marasmiellus scandens.</title>
        <authorList>
            <person name="Baruah I.K."/>
            <person name="Leung J."/>
            <person name="Bukari Y."/>
            <person name="Amoako-Attah I."/>
            <person name="Meinhardt L.W."/>
            <person name="Bailey B.A."/>
            <person name="Cohen S.P."/>
        </authorList>
    </citation>
    <scope>NUCLEOTIDE SEQUENCE [LARGE SCALE GENOMIC DNA]</scope>
    <source>
        <strain evidence="2 3">GH-19</strain>
    </source>
</reference>
<feature type="transmembrane region" description="Helical" evidence="1">
    <location>
        <begin position="16"/>
        <end position="39"/>
    </location>
</feature>
<evidence type="ECO:0000313" key="3">
    <source>
        <dbReference type="Proteomes" id="UP001498398"/>
    </source>
</evidence>
<proteinExistence type="predicted"/>
<accession>A0ABR1JNU2</accession>
<comment type="caution">
    <text evidence="2">The sequence shown here is derived from an EMBL/GenBank/DDBJ whole genome shotgun (WGS) entry which is preliminary data.</text>
</comment>
<evidence type="ECO:0000256" key="1">
    <source>
        <dbReference type="SAM" id="Phobius"/>
    </source>
</evidence>
<protein>
    <submittedName>
        <fullName evidence="2">Uncharacterized protein</fullName>
    </submittedName>
</protein>